<evidence type="ECO:0000256" key="2">
    <source>
        <dbReference type="ARBA" id="ARBA00022723"/>
    </source>
</evidence>
<dbReference type="Pfam" id="PF04002">
    <property type="entry name" value="RadC"/>
    <property type="match status" value="1"/>
</dbReference>
<keyword evidence="2" id="KW-0479">Metal-binding</keyword>
<dbReference type="Proteomes" id="UP000734218">
    <property type="component" value="Unassembled WGS sequence"/>
</dbReference>
<keyword evidence="5" id="KW-0482">Metalloprotease</keyword>
<keyword evidence="4" id="KW-0862">Zinc</keyword>
<dbReference type="SUPFAM" id="SSF102712">
    <property type="entry name" value="JAB1/MPN domain"/>
    <property type="match status" value="1"/>
</dbReference>
<sequence>MSDLSGHPIEQVDLATKILREILPRSEVECVAVAHMDHAYKLLSLRVHHGSNARHVPLPASAILKDALRIGSRRLLIAHNHPAGCERPSTTDLRTTRDLARLTRQADIRLIDHLVFSQEACTSFRALNLI</sequence>
<dbReference type="EMBL" id="JAATJE010000001">
    <property type="protein sequence ID" value="NJC33945.1"/>
    <property type="molecule type" value="Genomic_DNA"/>
</dbReference>
<name>A0ABX0XL32_9SPHN</name>
<dbReference type="Gene3D" id="3.40.140.10">
    <property type="entry name" value="Cytidine Deaminase, domain 2"/>
    <property type="match status" value="1"/>
</dbReference>
<keyword evidence="1" id="KW-0645">Protease</keyword>
<dbReference type="PANTHER" id="PTHR30471:SF3">
    <property type="entry name" value="UPF0758 PROTEIN YEES-RELATED"/>
    <property type="match status" value="1"/>
</dbReference>
<keyword evidence="3" id="KW-0378">Hydrolase</keyword>
<evidence type="ECO:0000313" key="7">
    <source>
        <dbReference type="EMBL" id="NJC33945.1"/>
    </source>
</evidence>
<evidence type="ECO:0000256" key="3">
    <source>
        <dbReference type="ARBA" id="ARBA00022801"/>
    </source>
</evidence>
<proteinExistence type="predicted"/>
<organism evidence="7 8">
    <name type="scientific">Sphingomonas jejuensis</name>
    <dbReference type="NCBI Taxonomy" id="904715"/>
    <lineage>
        <taxon>Bacteria</taxon>
        <taxon>Pseudomonadati</taxon>
        <taxon>Pseudomonadota</taxon>
        <taxon>Alphaproteobacteria</taxon>
        <taxon>Sphingomonadales</taxon>
        <taxon>Sphingomonadaceae</taxon>
        <taxon>Sphingomonas</taxon>
    </lineage>
</organism>
<evidence type="ECO:0000256" key="4">
    <source>
        <dbReference type="ARBA" id="ARBA00022833"/>
    </source>
</evidence>
<feature type="domain" description="MPN" evidence="6">
    <location>
        <begin position="8"/>
        <end position="130"/>
    </location>
</feature>
<dbReference type="InterPro" id="IPR001405">
    <property type="entry name" value="UPF0758"/>
</dbReference>
<dbReference type="RefSeq" id="WP_167953861.1">
    <property type="nucleotide sequence ID" value="NZ_JAATJE010000001.1"/>
</dbReference>
<dbReference type="InterPro" id="IPR025657">
    <property type="entry name" value="RadC_JAB"/>
</dbReference>
<comment type="caution">
    <text evidence="7">The sequence shown here is derived from an EMBL/GenBank/DDBJ whole genome shotgun (WGS) entry which is preliminary data.</text>
</comment>
<evidence type="ECO:0000313" key="8">
    <source>
        <dbReference type="Proteomes" id="UP000734218"/>
    </source>
</evidence>
<dbReference type="InterPro" id="IPR037518">
    <property type="entry name" value="MPN"/>
</dbReference>
<dbReference type="PANTHER" id="PTHR30471">
    <property type="entry name" value="DNA REPAIR PROTEIN RADC"/>
    <property type="match status" value="1"/>
</dbReference>
<keyword evidence="8" id="KW-1185">Reference proteome</keyword>
<protein>
    <submittedName>
        <fullName evidence="7">DNA repair protein RadC</fullName>
    </submittedName>
</protein>
<reference evidence="7 8" key="1">
    <citation type="submission" date="2020-03" db="EMBL/GenBank/DDBJ databases">
        <title>Genomic Encyclopedia of Type Strains, Phase IV (KMG-IV): sequencing the most valuable type-strain genomes for metagenomic binning, comparative biology and taxonomic classification.</title>
        <authorList>
            <person name="Goeker M."/>
        </authorList>
    </citation>
    <scope>NUCLEOTIDE SEQUENCE [LARGE SCALE GENOMIC DNA]</scope>
    <source>
        <strain evidence="7 8">DSM 27651</strain>
    </source>
</reference>
<accession>A0ABX0XL32</accession>
<dbReference type="PROSITE" id="PS50249">
    <property type="entry name" value="MPN"/>
    <property type="match status" value="1"/>
</dbReference>
<gene>
    <name evidence="7" type="ORF">GGR88_001419</name>
</gene>
<evidence type="ECO:0000256" key="1">
    <source>
        <dbReference type="ARBA" id="ARBA00022670"/>
    </source>
</evidence>
<evidence type="ECO:0000259" key="6">
    <source>
        <dbReference type="PROSITE" id="PS50249"/>
    </source>
</evidence>
<evidence type="ECO:0000256" key="5">
    <source>
        <dbReference type="ARBA" id="ARBA00023049"/>
    </source>
</evidence>